<name>A0ACC0E6A5_9BASI</name>
<reference evidence="2" key="1">
    <citation type="journal article" date="2018" name="BMC Genomics">
        <title>Genomic insights into host adaptation between the wheat stripe rust pathogen (Puccinia striiformis f. sp. tritici) and the barley stripe rust pathogen (Puccinia striiformis f. sp. hordei).</title>
        <authorList>
            <person name="Xia C."/>
            <person name="Wang M."/>
            <person name="Yin C."/>
            <person name="Cornejo O.E."/>
            <person name="Hulbert S.H."/>
            <person name="Chen X."/>
        </authorList>
    </citation>
    <scope>NUCLEOTIDE SEQUENCE [LARGE SCALE GENOMIC DNA]</scope>
    <source>
        <strain evidence="2">93-210</strain>
    </source>
</reference>
<protein>
    <submittedName>
        <fullName evidence="1">Uncharacterized protein</fullName>
    </submittedName>
</protein>
<reference evidence="2" key="2">
    <citation type="journal article" date="2018" name="Mol. Plant Microbe Interact.">
        <title>Genome sequence resources for the wheat stripe rust pathogen (Puccinia striiformis f. sp. tritici) and the barley stripe rust pathogen (Puccinia striiformis f. sp. hordei).</title>
        <authorList>
            <person name="Xia C."/>
            <person name="Wang M."/>
            <person name="Yin C."/>
            <person name="Cornejo O.E."/>
            <person name="Hulbert S.H."/>
            <person name="Chen X."/>
        </authorList>
    </citation>
    <scope>NUCLEOTIDE SEQUENCE [LARGE SCALE GENOMIC DNA]</scope>
    <source>
        <strain evidence="2">93-210</strain>
    </source>
</reference>
<reference evidence="1 2" key="3">
    <citation type="journal article" date="2022" name="Microbiol. Spectr.">
        <title>Folding features and dynamics of 3D genome architecture in plant fungal pathogens.</title>
        <authorList>
            <person name="Xia C."/>
        </authorList>
    </citation>
    <scope>NUCLEOTIDE SEQUENCE [LARGE SCALE GENOMIC DNA]</scope>
    <source>
        <strain evidence="1 2">93-210</strain>
    </source>
</reference>
<proteinExistence type="predicted"/>
<accession>A0ACC0E6A5</accession>
<evidence type="ECO:0000313" key="2">
    <source>
        <dbReference type="Proteomes" id="UP001060170"/>
    </source>
</evidence>
<gene>
    <name evidence="1" type="ORF">MJO28_009158</name>
</gene>
<dbReference type="EMBL" id="CM045873">
    <property type="protein sequence ID" value="KAI7947250.1"/>
    <property type="molecule type" value="Genomic_DNA"/>
</dbReference>
<evidence type="ECO:0000313" key="1">
    <source>
        <dbReference type="EMBL" id="KAI7947250.1"/>
    </source>
</evidence>
<comment type="caution">
    <text evidence="1">The sequence shown here is derived from an EMBL/GenBank/DDBJ whole genome shotgun (WGS) entry which is preliminary data.</text>
</comment>
<organism evidence="1 2">
    <name type="scientific">Puccinia striiformis f. sp. tritici</name>
    <dbReference type="NCBI Taxonomy" id="168172"/>
    <lineage>
        <taxon>Eukaryota</taxon>
        <taxon>Fungi</taxon>
        <taxon>Dikarya</taxon>
        <taxon>Basidiomycota</taxon>
        <taxon>Pucciniomycotina</taxon>
        <taxon>Pucciniomycetes</taxon>
        <taxon>Pucciniales</taxon>
        <taxon>Pucciniaceae</taxon>
        <taxon>Puccinia</taxon>
    </lineage>
</organism>
<keyword evidence="2" id="KW-1185">Reference proteome</keyword>
<dbReference type="Proteomes" id="UP001060170">
    <property type="component" value="Chromosome 9"/>
</dbReference>
<sequence length="91" mass="10321">MVIFGPDVQFFKDQINARFEMEDLGECTWVLGMRVTRNRAEHTISLCQDQYISEMLDEFGMTNCRPISAPLPLNALTAPPDTSPVSSTFNY</sequence>